<dbReference type="Gene3D" id="3.40.980.10">
    <property type="entry name" value="MoaB/Mog-like domain"/>
    <property type="match status" value="1"/>
</dbReference>
<keyword evidence="9" id="KW-0067">ATP-binding</keyword>
<evidence type="ECO:0000256" key="10">
    <source>
        <dbReference type="ARBA" id="ARBA00031145"/>
    </source>
</evidence>
<dbReference type="CDD" id="cd23948">
    <property type="entry name" value="FAD_synthase"/>
    <property type="match status" value="1"/>
</dbReference>
<feature type="region of interest" description="Disordered" evidence="13">
    <location>
        <begin position="404"/>
        <end position="430"/>
    </location>
</feature>
<evidence type="ECO:0000256" key="2">
    <source>
        <dbReference type="ARBA" id="ARBA00012393"/>
    </source>
</evidence>
<dbReference type="InterPro" id="IPR002500">
    <property type="entry name" value="PAPS_reduct_dom"/>
</dbReference>
<evidence type="ECO:0000256" key="1">
    <source>
        <dbReference type="ARBA" id="ARBA00004726"/>
    </source>
</evidence>
<keyword evidence="8" id="KW-0274">FAD</keyword>
<evidence type="ECO:0000256" key="4">
    <source>
        <dbReference type="ARBA" id="ARBA00022643"/>
    </source>
</evidence>
<feature type="domain" description="MoaB/Mog" evidence="15">
    <location>
        <begin position="439"/>
        <end position="603"/>
    </location>
</feature>
<keyword evidence="5" id="KW-0808">Transferase</keyword>
<protein>
    <recommendedName>
        <fullName evidence="2">FAD synthase</fullName>
        <ecNumber evidence="2">2.7.7.2</ecNumber>
    </recommendedName>
    <alternativeName>
        <fullName evidence="10">FAD pyrophosphorylase</fullName>
    </alternativeName>
    <alternativeName>
        <fullName evidence="11">FMN adenylyltransferase</fullName>
    </alternativeName>
</protein>
<dbReference type="Pfam" id="PF01507">
    <property type="entry name" value="PAPS_reduct"/>
    <property type="match status" value="1"/>
</dbReference>
<feature type="compositionally biased region" description="Polar residues" evidence="13">
    <location>
        <begin position="367"/>
        <end position="385"/>
    </location>
</feature>
<reference evidence="16 17" key="1">
    <citation type="submission" date="2016-09" db="EMBL/GenBank/DDBJ databases">
        <title>Extensive genetic diversity and differential bi-allelic expression allows diatom success in the polar Southern Ocean.</title>
        <authorList>
            <consortium name="DOE Joint Genome Institute"/>
            <person name="Mock T."/>
            <person name="Otillar R.P."/>
            <person name="Strauss J."/>
            <person name="Dupont C."/>
            <person name="Frickenhaus S."/>
            <person name="Maumus F."/>
            <person name="Mcmullan M."/>
            <person name="Sanges R."/>
            <person name="Schmutz J."/>
            <person name="Toseland A."/>
            <person name="Valas R."/>
            <person name="Veluchamy A."/>
            <person name="Ward B.J."/>
            <person name="Allen A."/>
            <person name="Barry K."/>
            <person name="Falciatore A."/>
            <person name="Ferrante M."/>
            <person name="Fortunato A.E."/>
            <person name="Gloeckner G."/>
            <person name="Gruber A."/>
            <person name="Hipkin R."/>
            <person name="Janech M."/>
            <person name="Kroth P."/>
            <person name="Leese F."/>
            <person name="Lindquist E."/>
            <person name="Lyon B.R."/>
            <person name="Martin J."/>
            <person name="Mayer C."/>
            <person name="Parker M."/>
            <person name="Quesneville H."/>
            <person name="Raymond J."/>
            <person name="Uhlig C."/>
            <person name="Valentin K.U."/>
            <person name="Worden A.Z."/>
            <person name="Armbrust E.V."/>
            <person name="Bowler C."/>
            <person name="Green B."/>
            <person name="Moulton V."/>
            <person name="Van Oosterhout C."/>
            <person name="Grigoriev I."/>
        </authorList>
    </citation>
    <scope>NUCLEOTIDE SEQUENCE [LARGE SCALE GENOMIC DNA]</scope>
    <source>
        <strain evidence="16 17">CCMP1102</strain>
    </source>
</reference>
<organism evidence="16 17">
    <name type="scientific">Fragilariopsis cylindrus CCMP1102</name>
    <dbReference type="NCBI Taxonomy" id="635003"/>
    <lineage>
        <taxon>Eukaryota</taxon>
        <taxon>Sar</taxon>
        <taxon>Stramenopiles</taxon>
        <taxon>Ochrophyta</taxon>
        <taxon>Bacillariophyta</taxon>
        <taxon>Bacillariophyceae</taxon>
        <taxon>Bacillariophycidae</taxon>
        <taxon>Bacillariales</taxon>
        <taxon>Bacillariaceae</taxon>
        <taxon>Fragilariopsis</taxon>
    </lineage>
</organism>
<comment type="pathway">
    <text evidence="1">Cofactor biosynthesis; FAD biosynthesis; FAD from FMN: step 1/1.</text>
</comment>
<accession>A0A1E7FWH2</accession>
<keyword evidence="4" id="KW-0288">FMN</keyword>
<feature type="compositionally biased region" description="Polar residues" evidence="13">
    <location>
        <begin position="420"/>
        <end position="430"/>
    </location>
</feature>
<dbReference type="OrthoDB" id="270728at2759"/>
<evidence type="ECO:0000313" key="16">
    <source>
        <dbReference type="EMBL" id="OEU22500.1"/>
    </source>
</evidence>
<evidence type="ECO:0000256" key="7">
    <source>
        <dbReference type="ARBA" id="ARBA00022741"/>
    </source>
</evidence>
<dbReference type="SUPFAM" id="SSF52402">
    <property type="entry name" value="Adenine nucleotide alpha hydrolases-like"/>
    <property type="match status" value="1"/>
</dbReference>
<sequence>MYLQYLLILFTCQQGYCKAFNPFYSDLLMKKSHSICGMLTSGYSSPTVLDNDSGPTTTTTTTTMSSAAAAACPTISNWRDVPKQANGDDYQNYLVREEWKLEQFKESLDLYERLMNCKDSYVSPAIQSALNTLDHAYRLYGPSSVICSFNGGKDAVAILHLVRAAHAKHYNSTGETPIRPRAVYFNNDDEFSEITSFLQDTVIEYDLDMIAFENGVGFASGLEILVKNNYVPGTNAVFPMAFVLGTRISDPNAVGQNHFSPSSHWMPAFMRINPVLSWNYGNIWHFLRLFKLPYCSLYDQGYTSLGTVKDTLPCPALAINRGVEHHDGDDETVTANNNNLPKFWPAYMLRDWDQERAGRIKKKKPTDQGSSSKQSSPTRKAMVRSTSGLTAVSDLHLVSDGLKNSEEVSENNATEDECGTEQSLGTDDYNNFGPTKTVGILVVGDEILKGMTTDTNTKTAAKALRKECLKLSRVVVVSDDVHEIATEIRRLRNEVDVVITSGGVGPTHDDVTIKGVSEALDRDLVYNEEMAKLLQRKMNNDSLSNELSSAQIKMATLPSNAKLRYLSTDEWPVLQCKNIFILPGVPAFFEKKIENVAAYLSFQLERSVEYKIVLSVDEPSIVDILNNAVKNHPKVSMGSYPFVSHPDFKTVVTLEANLVDEFHNNEESSSSDIPVFGSRNSLFLDRDAVILSKETRDRNVRLALDNLINELPKGSILRVENEDFDPFT</sequence>
<dbReference type="InParanoid" id="A0A1E7FWH2"/>
<dbReference type="SUPFAM" id="SSF53218">
    <property type="entry name" value="Molybdenum cofactor biosynthesis proteins"/>
    <property type="match status" value="1"/>
</dbReference>
<keyword evidence="14" id="KW-0732">Signal</keyword>
<dbReference type="PANTHER" id="PTHR23293">
    <property type="entry name" value="FAD SYNTHETASE-RELATED FMN ADENYLYLTRANSFERASE"/>
    <property type="match status" value="1"/>
</dbReference>
<evidence type="ECO:0000256" key="6">
    <source>
        <dbReference type="ARBA" id="ARBA00022695"/>
    </source>
</evidence>
<dbReference type="PANTHER" id="PTHR23293:SF9">
    <property type="entry name" value="FAD SYNTHASE"/>
    <property type="match status" value="1"/>
</dbReference>
<evidence type="ECO:0000256" key="5">
    <source>
        <dbReference type="ARBA" id="ARBA00022679"/>
    </source>
</evidence>
<dbReference type="GO" id="GO:0005524">
    <property type="term" value="F:ATP binding"/>
    <property type="evidence" value="ECO:0007669"/>
    <property type="project" value="UniProtKB-KW"/>
</dbReference>
<feature type="region of interest" description="Disordered" evidence="13">
    <location>
        <begin position="358"/>
        <end position="385"/>
    </location>
</feature>
<evidence type="ECO:0000259" key="15">
    <source>
        <dbReference type="SMART" id="SM00852"/>
    </source>
</evidence>
<evidence type="ECO:0000313" key="17">
    <source>
        <dbReference type="Proteomes" id="UP000095751"/>
    </source>
</evidence>
<dbReference type="KEGG" id="fcy:FRACYDRAFT_259092"/>
<evidence type="ECO:0000256" key="13">
    <source>
        <dbReference type="SAM" id="MobiDB-lite"/>
    </source>
</evidence>
<dbReference type="InterPro" id="IPR001453">
    <property type="entry name" value="MoaB/Mog_dom"/>
</dbReference>
<name>A0A1E7FWH2_9STRA</name>
<evidence type="ECO:0000256" key="14">
    <source>
        <dbReference type="SAM" id="SignalP"/>
    </source>
</evidence>
<dbReference type="InterPro" id="IPR056596">
    <property type="entry name" value="FLAD1_M"/>
</dbReference>
<dbReference type="Gene3D" id="3.40.50.620">
    <property type="entry name" value="HUPs"/>
    <property type="match status" value="1"/>
</dbReference>
<evidence type="ECO:0000256" key="3">
    <source>
        <dbReference type="ARBA" id="ARBA00022630"/>
    </source>
</evidence>
<dbReference type="Pfam" id="PF24102">
    <property type="entry name" value="FLAD1_M"/>
    <property type="match status" value="1"/>
</dbReference>
<dbReference type="Pfam" id="PF00994">
    <property type="entry name" value="MoCF_biosynth"/>
    <property type="match status" value="1"/>
</dbReference>
<evidence type="ECO:0000256" key="8">
    <source>
        <dbReference type="ARBA" id="ARBA00022827"/>
    </source>
</evidence>
<evidence type="ECO:0000256" key="11">
    <source>
        <dbReference type="ARBA" id="ARBA00031871"/>
    </source>
</evidence>
<keyword evidence="3" id="KW-0285">Flavoprotein</keyword>
<keyword evidence="7" id="KW-0547">Nucleotide-binding</keyword>
<dbReference type="Proteomes" id="UP000095751">
    <property type="component" value="Unassembled WGS sequence"/>
</dbReference>
<dbReference type="EC" id="2.7.7.2" evidence="2"/>
<feature type="compositionally biased region" description="Acidic residues" evidence="13">
    <location>
        <begin position="407"/>
        <end position="419"/>
    </location>
</feature>
<gene>
    <name evidence="16" type="ORF">FRACYDRAFT_259092</name>
</gene>
<dbReference type="AlphaFoldDB" id="A0A1E7FWH2"/>
<keyword evidence="6" id="KW-0548">Nucleotidyltransferase</keyword>
<evidence type="ECO:0000256" key="9">
    <source>
        <dbReference type="ARBA" id="ARBA00022840"/>
    </source>
</evidence>
<proteinExistence type="predicted"/>
<dbReference type="GO" id="GO:0003919">
    <property type="term" value="F:FMN adenylyltransferase activity"/>
    <property type="evidence" value="ECO:0007669"/>
    <property type="project" value="UniProtKB-EC"/>
</dbReference>
<dbReference type="InterPro" id="IPR036425">
    <property type="entry name" value="MoaB/Mog-like_dom_sf"/>
</dbReference>
<dbReference type="GO" id="GO:0006747">
    <property type="term" value="P:FAD biosynthetic process"/>
    <property type="evidence" value="ECO:0007669"/>
    <property type="project" value="TreeGrafter"/>
</dbReference>
<feature type="chain" id="PRO_5009193663" description="FAD synthase" evidence="14">
    <location>
        <begin position="20"/>
        <end position="728"/>
    </location>
</feature>
<evidence type="ECO:0000256" key="12">
    <source>
        <dbReference type="ARBA" id="ARBA00049494"/>
    </source>
</evidence>
<keyword evidence="17" id="KW-1185">Reference proteome</keyword>
<comment type="catalytic activity">
    <reaction evidence="12">
        <text>FMN + ATP + H(+) = FAD + diphosphate</text>
        <dbReference type="Rhea" id="RHEA:17237"/>
        <dbReference type="ChEBI" id="CHEBI:15378"/>
        <dbReference type="ChEBI" id="CHEBI:30616"/>
        <dbReference type="ChEBI" id="CHEBI:33019"/>
        <dbReference type="ChEBI" id="CHEBI:57692"/>
        <dbReference type="ChEBI" id="CHEBI:58210"/>
        <dbReference type="EC" id="2.7.7.2"/>
    </reaction>
</comment>
<dbReference type="EMBL" id="KV784353">
    <property type="protein sequence ID" value="OEU22500.1"/>
    <property type="molecule type" value="Genomic_DNA"/>
</dbReference>
<feature type="signal peptide" evidence="14">
    <location>
        <begin position="1"/>
        <end position="19"/>
    </location>
</feature>
<dbReference type="SMART" id="SM00852">
    <property type="entry name" value="MoCF_biosynth"/>
    <property type="match status" value="1"/>
</dbReference>
<dbReference type="InterPro" id="IPR014729">
    <property type="entry name" value="Rossmann-like_a/b/a_fold"/>
</dbReference>